<keyword evidence="4" id="KW-0812">Transmembrane</keyword>
<proteinExistence type="inferred from homology"/>
<dbReference type="PROSITE" id="PS00379">
    <property type="entry name" value="CDP_ALCOHOL_P_TRANSF"/>
    <property type="match status" value="1"/>
</dbReference>
<evidence type="ECO:0000313" key="12">
    <source>
        <dbReference type="EMBL" id="KAJ8490204.1"/>
    </source>
</evidence>
<comment type="subcellular location">
    <subcellularLocation>
        <location evidence="1">Membrane</location>
        <topology evidence="1">Multi-pass membrane protein</topology>
    </subcellularLocation>
</comment>
<sequence>MFPHLARSSLHRTLPSTIRRVKAPCTALFPSPRIHPRPFSIHARLFSLSSALRHPQRQSGQLPSSPRPEIPSERTPTLRENIYTLPNLLTLSRIAACPVLGWSIVHDDFYLATGLLVYAGLTDLVDGYLARRFNMGSVLGTILDPAADKTLMTTLTITLAMKDLIPVPLAAIILGRDVLLSLSAFYIRYITLPPPKTFTRYWDFSIPSAEVRPTGISKVNTALQLLLMGVTTVSPILPFEISAPLQALQWVVAGTTIWSGASYVFAKDGFRVISSASTTKTRPPPPPPPHAGS</sequence>
<dbReference type="GO" id="GO:0016020">
    <property type="term" value="C:membrane"/>
    <property type="evidence" value="ECO:0007669"/>
    <property type="project" value="UniProtKB-SubCell"/>
</dbReference>
<evidence type="ECO:0000256" key="10">
    <source>
        <dbReference type="RuleBase" id="RU003750"/>
    </source>
</evidence>
<dbReference type="AlphaFoldDB" id="A0AAD7XGN9"/>
<keyword evidence="9" id="KW-1208">Phospholipid metabolism</keyword>
<dbReference type="GO" id="GO:0043337">
    <property type="term" value="F:cardiolipin synthase (CMP-forming)"/>
    <property type="evidence" value="ECO:0007669"/>
    <property type="project" value="TreeGrafter"/>
</dbReference>
<dbReference type="PANTHER" id="PTHR14269">
    <property type="entry name" value="CDP-DIACYLGLYCEROL--GLYCEROL-3-PHOSPHATE 3-PHOSPHATIDYLTRANSFERASE-RELATED"/>
    <property type="match status" value="1"/>
</dbReference>
<evidence type="ECO:0000256" key="2">
    <source>
        <dbReference type="ARBA" id="ARBA00022516"/>
    </source>
</evidence>
<dbReference type="GO" id="GO:0032049">
    <property type="term" value="P:cardiolipin biosynthetic process"/>
    <property type="evidence" value="ECO:0007669"/>
    <property type="project" value="TreeGrafter"/>
</dbReference>
<dbReference type="InterPro" id="IPR000462">
    <property type="entry name" value="CDP-OH_P_trans"/>
</dbReference>
<comment type="similarity">
    <text evidence="10">Belongs to the CDP-alcohol phosphatidyltransferase class-I family.</text>
</comment>
<dbReference type="Proteomes" id="UP001215151">
    <property type="component" value="Unassembled WGS sequence"/>
</dbReference>
<dbReference type="Gene3D" id="1.20.120.1760">
    <property type="match status" value="1"/>
</dbReference>
<gene>
    <name evidence="12" type="ORF">ONZ51_g2437</name>
</gene>
<keyword evidence="7" id="KW-0472">Membrane</keyword>
<dbReference type="EMBL" id="JAPEVG010000038">
    <property type="protein sequence ID" value="KAJ8490204.1"/>
    <property type="molecule type" value="Genomic_DNA"/>
</dbReference>
<evidence type="ECO:0008006" key="14">
    <source>
        <dbReference type="Google" id="ProtNLM"/>
    </source>
</evidence>
<feature type="region of interest" description="Disordered" evidence="11">
    <location>
        <begin position="56"/>
        <end position="76"/>
    </location>
</feature>
<accession>A0AAD7XGN9</accession>
<dbReference type="GO" id="GO:0005739">
    <property type="term" value="C:mitochondrion"/>
    <property type="evidence" value="ECO:0007669"/>
    <property type="project" value="TreeGrafter"/>
</dbReference>
<evidence type="ECO:0000313" key="13">
    <source>
        <dbReference type="Proteomes" id="UP001215151"/>
    </source>
</evidence>
<name>A0AAD7XGN9_9APHY</name>
<keyword evidence="2" id="KW-0444">Lipid biosynthesis</keyword>
<comment type="caution">
    <text evidence="12">The sequence shown here is derived from an EMBL/GenBank/DDBJ whole genome shotgun (WGS) entry which is preliminary data.</text>
</comment>
<keyword evidence="8" id="KW-0594">Phospholipid biosynthesis</keyword>
<dbReference type="InterPro" id="IPR043130">
    <property type="entry name" value="CDP-OH_PTrfase_TM_dom"/>
</dbReference>
<keyword evidence="5" id="KW-1133">Transmembrane helix</keyword>
<evidence type="ECO:0000256" key="9">
    <source>
        <dbReference type="ARBA" id="ARBA00023264"/>
    </source>
</evidence>
<dbReference type="FunFam" id="1.20.120.1760:FF:000017">
    <property type="entry name" value="Phosphatidyl synthase"/>
    <property type="match status" value="1"/>
</dbReference>
<evidence type="ECO:0000256" key="1">
    <source>
        <dbReference type="ARBA" id="ARBA00004141"/>
    </source>
</evidence>
<dbReference type="InterPro" id="IPR048254">
    <property type="entry name" value="CDP_ALCOHOL_P_TRANSF_CS"/>
</dbReference>
<evidence type="ECO:0000256" key="5">
    <source>
        <dbReference type="ARBA" id="ARBA00022989"/>
    </source>
</evidence>
<keyword evidence="13" id="KW-1185">Reference proteome</keyword>
<evidence type="ECO:0000256" key="7">
    <source>
        <dbReference type="ARBA" id="ARBA00023136"/>
    </source>
</evidence>
<dbReference type="PANTHER" id="PTHR14269:SF60">
    <property type="entry name" value="CARDIOLIPIN SYNTHASE (CMP-FORMING)"/>
    <property type="match status" value="1"/>
</dbReference>
<organism evidence="12 13">
    <name type="scientific">Trametes cubensis</name>
    <dbReference type="NCBI Taxonomy" id="1111947"/>
    <lineage>
        <taxon>Eukaryota</taxon>
        <taxon>Fungi</taxon>
        <taxon>Dikarya</taxon>
        <taxon>Basidiomycota</taxon>
        <taxon>Agaricomycotina</taxon>
        <taxon>Agaricomycetes</taxon>
        <taxon>Polyporales</taxon>
        <taxon>Polyporaceae</taxon>
        <taxon>Trametes</taxon>
    </lineage>
</organism>
<evidence type="ECO:0000256" key="4">
    <source>
        <dbReference type="ARBA" id="ARBA00022692"/>
    </source>
</evidence>
<keyword evidence="6" id="KW-0443">Lipid metabolism</keyword>
<dbReference type="Pfam" id="PF01066">
    <property type="entry name" value="CDP-OH_P_transf"/>
    <property type="match status" value="1"/>
</dbReference>
<reference evidence="12" key="1">
    <citation type="submission" date="2022-11" db="EMBL/GenBank/DDBJ databases">
        <title>Genome Sequence of Cubamyces cubensis.</title>
        <authorList>
            <person name="Buettner E."/>
        </authorList>
    </citation>
    <scope>NUCLEOTIDE SEQUENCE</scope>
    <source>
        <strain evidence="12">MPL-01</strain>
    </source>
</reference>
<protein>
    <recommendedName>
        <fullName evidence="14">Cardiolipin synthase</fullName>
    </recommendedName>
</protein>
<keyword evidence="3 10" id="KW-0808">Transferase</keyword>
<evidence type="ECO:0000256" key="3">
    <source>
        <dbReference type="ARBA" id="ARBA00022679"/>
    </source>
</evidence>
<evidence type="ECO:0000256" key="8">
    <source>
        <dbReference type="ARBA" id="ARBA00023209"/>
    </source>
</evidence>
<evidence type="ECO:0000256" key="6">
    <source>
        <dbReference type="ARBA" id="ARBA00023098"/>
    </source>
</evidence>
<dbReference type="InterPro" id="IPR050324">
    <property type="entry name" value="CDP-alcohol_PTase-I"/>
</dbReference>
<evidence type="ECO:0000256" key="11">
    <source>
        <dbReference type="SAM" id="MobiDB-lite"/>
    </source>
</evidence>